<comment type="caution">
    <text evidence="4">The sequence shown here is derived from an EMBL/GenBank/DDBJ whole genome shotgun (WGS) entry which is preliminary data.</text>
</comment>
<evidence type="ECO:0000256" key="3">
    <source>
        <dbReference type="ARBA" id="ARBA00023002"/>
    </source>
</evidence>
<reference evidence="4 5" key="1">
    <citation type="submission" date="2014-03" db="EMBL/GenBank/DDBJ databases">
        <title>Genome sequence of Clostridium litorale W6, DSM 5388.</title>
        <authorList>
            <person name="Poehlein A."/>
            <person name="Jagirdar A."/>
            <person name="Khonsari B."/>
            <person name="Chibani C.M."/>
            <person name="Gutierrez Gutierrez D.A."/>
            <person name="Davydova E."/>
            <person name="Alghaithi H.S."/>
            <person name="Nair K.P."/>
            <person name="Dhamotharan K."/>
            <person name="Chandran L."/>
            <person name="G W."/>
            <person name="Daniel R."/>
        </authorList>
    </citation>
    <scope>NUCLEOTIDE SEQUENCE [LARGE SCALE GENOMIC DNA]</scope>
    <source>
        <strain evidence="4 5">W6</strain>
    </source>
</reference>
<protein>
    <submittedName>
        <fullName evidence="4">Putative cobalt-precorrin-6A reductase CbiJ</fullName>
        <ecNumber evidence="4">1.3.1.-</ecNumber>
    </submittedName>
</protein>
<dbReference type="EC" id="1.3.1.-" evidence="4"/>
<dbReference type="PROSITE" id="PS51014">
    <property type="entry name" value="COBK_CBIJ"/>
    <property type="match status" value="1"/>
</dbReference>
<dbReference type="NCBIfam" id="TIGR00715">
    <property type="entry name" value="precor6x_red"/>
    <property type="match status" value="1"/>
</dbReference>
<accession>A0A069RHL0</accession>
<evidence type="ECO:0000313" key="5">
    <source>
        <dbReference type="Proteomes" id="UP000027946"/>
    </source>
</evidence>
<dbReference type="UniPathway" id="UPA00148"/>
<name>A0A069RHL0_PEPLI</name>
<keyword evidence="5" id="KW-1185">Reference proteome</keyword>
<dbReference type="InterPro" id="IPR003723">
    <property type="entry name" value="Precorrin-6x_reduct"/>
</dbReference>
<dbReference type="Pfam" id="PF02571">
    <property type="entry name" value="CbiJ"/>
    <property type="match status" value="1"/>
</dbReference>
<dbReference type="RefSeq" id="WP_038260992.1">
    <property type="nucleotide sequence ID" value="NZ_FSRH01000001.1"/>
</dbReference>
<dbReference type="OrthoDB" id="9780707at2"/>
<dbReference type="eggNOG" id="COG2099">
    <property type="taxonomic scope" value="Bacteria"/>
</dbReference>
<keyword evidence="3 4" id="KW-0560">Oxidoreductase</keyword>
<dbReference type="Proteomes" id="UP000027946">
    <property type="component" value="Unassembled WGS sequence"/>
</dbReference>
<dbReference type="EMBL" id="JJMM01000002">
    <property type="protein sequence ID" value="KDR96519.1"/>
    <property type="molecule type" value="Genomic_DNA"/>
</dbReference>
<dbReference type="STRING" id="1121324.CLIT_2c01250"/>
<comment type="pathway">
    <text evidence="1">Cofactor biosynthesis; adenosylcobalamin biosynthesis.</text>
</comment>
<dbReference type="GO" id="GO:0009236">
    <property type="term" value="P:cobalamin biosynthetic process"/>
    <property type="evidence" value="ECO:0007669"/>
    <property type="project" value="UniProtKB-UniPathway"/>
</dbReference>
<sequence>MILLFGGTSDSVEIAKEMAQRGIRVTISTATEYGMDIALALDRPEIEVICSRLDAIGMKKLARDIGADCIIDATHPFAVEVSKNAIICASDMKLPYARYEREKTSDTEGAICFCSFEEAAGFLKDTKGNVLLAIGSNNMDIFANSIEMERLYVRVLPTSDAVLKCEGLGFSPRNIIGMQGPFSKEMNRLIIRESSIKYMVTKDSGKRGGTAEKIEAARMEGAQTIIIKRKDMDYPLVFESINDTVEFALGIGKIGE</sequence>
<gene>
    <name evidence="4" type="primary">cbiJ</name>
    <name evidence="4" type="ORF">CLIT_2c01250</name>
</gene>
<evidence type="ECO:0000256" key="1">
    <source>
        <dbReference type="ARBA" id="ARBA00004953"/>
    </source>
</evidence>
<dbReference type="PANTHER" id="PTHR36925:SF1">
    <property type="entry name" value="COBALT-PRECORRIN-6A REDUCTASE"/>
    <property type="match status" value="1"/>
</dbReference>
<evidence type="ECO:0000256" key="2">
    <source>
        <dbReference type="ARBA" id="ARBA00022573"/>
    </source>
</evidence>
<dbReference type="PANTHER" id="PTHR36925">
    <property type="entry name" value="COBALT-PRECORRIN-6A REDUCTASE"/>
    <property type="match status" value="1"/>
</dbReference>
<evidence type="ECO:0000313" key="4">
    <source>
        <dbReference type="EMBL" id="KDR96519.1"/>
    </source>
</evidence>
<keyword evidence="2" id="KW-0169">Cobalamin biosynthesis</keyword>
<dbReference type="GO" id="GO:0016994">
    <property type="term" value="F:precorrin-6A reductase activity"/>
    <property type="evidence" value="ECO:0007669"/>
    <property type="project" value="InterPro"/>
</dbReference>
<organism evidence="4 5">
    <name type="scientific">Peptoclostridium litorale DSM 5388</name>
    <dbReference type="NCBI Taxonomy" id="1121324"/>
    <lineage>
        <taxon>Bacteria</taxon>
        <taxon>Bacillati</taxon>
        <taxon>Bacillota</taxon>
        <taxon>Clostridia</taxon>
        <taxon>Peptostreptococcales</taxon>
        <taxon>Peptoclostridiaceae</taxon>
        <taxon>Peptoclostridium</taxon>
    </lineage>
</organism>
<proteinExistence type="predicted"/>
<dbReference type="AlphaFoldDB" id="A0A069RHL0"/>